<dbReference type="Proteomes" id="UP001054821">
    <property type="component" value="Chromosome 5"/>
</dbReference>
<dbReference type="AlphaFoldDB" id="A0AAD4Z049"/>
<evidence type="ECO:0000313" key="2">
    <source>
        <dbReference type="Proteomes" id="UP001054821"/>
    </source>
</evidence>
<protein>
    <submittedName>
        <fullName evidence="1">Uncharacterized protein</fullName>
    </submittedName>
</protein>
<reference evidence="1 2" key="1">
    <citation type="journal article" date="2022" name="G3 (Bethesda)">
        <title>Whole-genome sequence and methylome profiling of the almond [Prunus dulcis (Mill.) D.A. Webb] cultivar 'Nonpareil'.</title>
        <authorList>
            <person name="D'Amico-Willman K.M."/>
            <person name="Ouma W.Z."/>
            <person name="Meulia T."/>
            <person name="Sideli G.M."/>
            <person name="Gradziel T.M."/>
            <person name="Fresnedo-Ramirez J."/>
        </authorList>
    </citation>
    <scope>NUCLEOTIDE SEQUENCE [LARGE SCALE GENOMIC DNA]</scope>
    <source>
        <strain evidence="1">Clone GOH B32 T37-40</strain>
    </source>
</reference>
<accession>A0AAD4Z049</accession>
<organism evidence="1 2">
    <name type="scientific">Prunus dulcis</name>
    <name type="common">Almond</name>
    <name type="synonym">Amygdalus dulcis</name>
    <dbReference type="NCBI Taxonomy" id="3755"/>
    <lineage>
        <taxon>Eukaryota</taxon>
        <taxon>Viridiplantae</taxon>
        <taxon>Streptophyta</taxon>
        <taxon>Embryophyta</taxon>
        <taxon>Tracheophyta</taxon>
        <taxon>Spermatophyta</taxon>
        <taxon>Magnoliopsida</taxon>
        <taxon>eudicotyledons</taxon>
        <taxon>Gunneridae</taxon>
        <taxon>Pentapetalae</taxon>
        <taxon>rosids</taxon>
        <taxon>fabids</taxon>
        <taxon>Rosales</taxon>
        <taxon>Rosaceae</taxon>
        <taxon>Amygdaloideae</taxon>
        <taxon>Amygdaleae</taxon>
        <taxon>Prunus</taxon>
    </lineage>
</organism>
<sequence length="99" mass="10953">MAGTQQKGNFQPLPWLSGKGRCSCTSLRLCGSATVYEPMSASLAGLSLHWFQAKMTDTNSPDLHEIVQKNSGRLAFEPKRYMFADCFAPLAQLRVINKT</sequence>
<gene>
    <name evidence="1" type="ORF">L3X38_028129</name>
</gene>
<comment type="caution">
    <text evidence="1">The sequence shown here is derived from an EMBL/GenBank/DDBJ whole genome shotgun (WGS) entry which is preliminary data.</text>
</comment>
<name>A0AAD4Z049_PRUDU</name>
<dbReference type="EMBL" id="JAJFAZ020000005">
    <property type="protein sequence ID" value="KAI5328732.1"/>
    <property type="molecule type" value="Genomic_DNA"/>
</dbReference>
<keyword evidence="2" id="KW-1185">Reference proteome</keyword>
<evidence type="ECO:0000313" key="1">
    <source>
        <dbReference type="EMBL" id="KAI5328732.1"/>
    </source>
</evidence>
<proteinExistence type="predicted"/>